<dbReference type="AlphaFoldDB" id="A0A8B7ZLK1"/>
<feature type="signal peptide" evidence="1">
    <location>
        <begin position="1"/>
        <end position="21"/>
    </location>
</feature>
<protein>
    <submittedName>
        <fullName evidence="3">Uncharacterized protein LOC110987483 isoform X2</fullName>
    </submittedName>
</protein>
<dbReference type="InterPro" id="IPR016186">
    <property type="entry name" value="C-type_lectin-like/link_sf"/>
</dbReference>
<evidence type="ECO:0000256" key="1">
    <source>
        <dbReference type="SAM" id="SignalP"/>
    </source>
</evidence>
<evidence type="ECO:0000313" key="2">
    <source>
        <dbReference type="Proteomes" id="UP000694845"/>
    </source>
</evidence>
<dbReference type="OrthoDB" id="5987060at2759"/>
<keyword evidence="1" id="KW-0732">Signal</keyword>
<dbReference type="InterPro" id="IPR016187">
    <property type="entry name" value="CTDL_fold"/>
</dbReference>
<gene>
    <name evidence="3" type="primary">LOC110987483</name>
</gene>
<dbReference type="Gene3D" id="3.10.100.10">
    <property type="entry name" value="Mannose-Binding Protein A, subunit A"/>
    <property type="match status" value="1"/>
</dbReference>
<feature type="chain" id="PRO_5034708329" evidence="1">
    <location>
        <begin position="22"/>
        <end position="258"/>
    </location>
</feature>
<dbReference type="GeneID" id="110987483"/>
<sequence length="258" mass="28750">MALWVILAIVYLQTSIDSIQAVCTPCPFQWTESQSNCYRYFEASLSYRDAVEYCQHFSRPARIASLATVTSFNELLFMSKFVDDIFKNAFAPDVPSLIWLTINSRNTSGMPSMDLKVYVDGELIQADDMSDAITEGGRSDDFTRLYLGMTNTCTGKYPVSQYGGSAAYSSLVVFDGLLGIQEIRHLYECRSIGKLVNIATVDHATIGPTLLATDDTEHQFNMDDENTDIFYNTPPATDGSPTTGPRLELQENPFICQL</sequence>
<organism evidence="2 3">
    <name type="scientific">Acanthaster planci</name>
    <name type="common">Crown-of-thorns starfish</name>
    <dbReference type="NCBI Taxonomy" id="133434"/>
    <lineage>
        <taxon>Eukaryota</taxon>
        <taxon>Metazoa</taxon>
        <taxon>Echinodermata</taxon>
        <taxon>Eleutherozoa</taxon>
        <taxon>Asterozoa</taxon>
        <taxon>Asteroidea</taxon>
        <taxon>Valvatacea</taxon>
        <taxon>Valvatida</taxon>
        <taxon>Acanthasteridae</taxon>
        <taxon>Acanthaster</taxon>
    </lineage>
</organism>
<dbReference type="RefSeq" id="XP_022105932.1">
    <property type="nucleotide sequence ID" value="XM_022250240.1"/>
</dbReference>
<keyword evidence="2" id="KW-1185">Reference proteome</keyword>
<reference evidence="3" key="1">
    <citation type="submission" date="2025-08" db="UniProtKB">
        <authorList>
            <consortium name="RefSeq"/>
        </authorList>
    </citation>
    <scope>IDENTIFICATION</scope>
</reference>
<dbReference type="Proteomes" id="UP000694845">
    <property type="component" value="Unplaced"/>
</dbReference>
<name>A0A8B7ZLK1_ACAPL</name>
<dbReference type="SUPFAM" id="SSF56436">
    <property type="entry name" value="C-type lectin-like"/>
    <property type="match status" value="1"/>
</dbReference>
<proteinExistence type="predicted"/>
<evidence type="ECO:0000313" key="3">
    <source>
        <dbReference type="RefSeq" id="XP_022105932.1"/>
    </source>
</evidence>
<accession>A0A8B7ZLK1</accession>